<dbReference type="InterPro" id="IPR001242">
    <property type="entry name" value="Condensation_dom"/>
</dbReference>
<dbReference type="InterPro" id="IPR006162">
    <property type="entry name" value="Ppantetheine_attach_site"/>
</dbReference>
<dbReference type="InterPro" id="IPR023213">
    <property type="entry name" value="CAT-like_dom_sf"/>
</dbReference>
<keyword evidence="3" id="KW-0596">Phosphopantetheine</keyword>
<dbReference type="InterPro" id="IPR001031">
    <property type="entry name" value="Thioesterase"/>
</dbReference>
<dbReference type="EMBL" id="FTOA01000006">
    <property type="protein sequence ID" value="SIT07166.1"/>
    <property type="molecule type" value="Genomic_DNA"/>
</dbReference>
<dbReference type="InterPro" id="IPR029058">
    <property type="entry name" value="AB_hydrolase_fold"/>
</dbReference>
<accession>A0A1N7P9H1</accession>
<proteinExistence type="predicted"/>
<evidence type="ECO:0000313" key="7">
    <source>
        <dbReference type="EMBL" id="SIT07166.1"/>
    </source>
</evidence>
<evidence type="ECO:0000256" key="3">
    <source>
        <dbReference type="ARBA" id="ARBA00022450"/>
    </source>
</evidence>
<dbReference type="FunFam" id="3.30.559.10:FF:000023">
    <property type="entry name" value="Non-ribosomal peptide synthetase"/>
    <property type="match status" value="1"/>
</dbReference>
<organism evidence="7 8">
    <name type="scientific">Insolitispirillum peregrinum</name>
    <dbReference type="NCBI Taxonomy" id="80876"/>
    <lineage>
        <taxon>Bacteria</taxon>
        <taxon>Pseudomonadati</taxon>
        <taxon>Pseudomonadota</taxon>
        <taxon>Alphaproteobacteria</taxon>
        <taxon>Rhodospirillales</taxon>
        <taxon>Novispirillaceae</taxon>
        <taxon>Insolitispirillum</taxon>
    </lineage>
</organism>
<feature type="domain" description="Carrier" evidence="6">
    <location>
        <begin position="1011"/>
        <end position="1086"/>
    </location>
</feature>
<dbReference type="SUPFAM" id="SSF53474">
    <property type="entry name" value="alpha/beta-Hydrolases"/>
    <property type="match status" value="1"/>
</dbReference>
<dbReference type="Gene3D" id="3.40.50.980">
    <property type="match status" value="2"/>
</dbReference>
<dbReference type="Pfam" id="PF00975">
    <property type="entry name" value="Thioesterase"/>
    <property type="match status" value="1"/>
</dbReference>
<evidence type="ECO:0000256" key="4">
    <source>
        <dbReference type="ARBA" id="ARBA00022553"/>
    </source>
</evidence>
<comment type="cofactor">
    <cofactor evidence="1">
        <name>pantetheine 4'-phosphate</name>
        <dbReference type="ChEBI" id="CHEBI:47942"/>
    </cofactor>
</comment>
<dbReference type="OrthoDB" id="9770470at2"/>
<dbReference type="RefSeq" id="WP_076401472.1">
    <property type="nucleotide sequence ID" value="NZ_FTOA01000006.1"/>
</dbReference>
<keyword evidence="5" id="KW-0436">Ligase</keyword>
<dbReference type="Gene3D" id="2.30.38.10">
    <property type="entry name" value="Luciferase, Domain 3"/>
    <property type="match status" value="1"/>
</dbReference>
<dbReference type="GO" id="GO:0031177">
    <property type="term" value="F:phosphopantetheine binding"/>
    <property type="evidence" value="ECO:0007669"/>
    <property type="project" value="InterPro"/>
</dbReference>
<dbReference type="InterPro" id="IPR000873">
    <property type="entry name" value="AMP-dep_synth/lig_dom"/>
</dbReference>
<dbReference type="InterPro" id="IPR020845">
    <property type="entry name" value="AMP-binding_CS"/>
</dbReference>
<evidence type="ECO:0000256" key="1">
    <source>
        <dbReference type="ARBA" id="ARBA00001957"/>
    </source>
</evidence>
<dbReference type="InterPro" id="IPR025110">
    <property type="entry name" value="AMP-bd_C"/>
</dbReference>
<dbReference type="Gene3D" id="3.30.559.30">
    <property type="entry name" value="Nonribosomal peptide synthetase, condensation domain"/>
    <property type="match status" value="1"/>
</dbReference>
<dbReference type="PROSITE" id="PS50075">
    <property type="entry name" value="CARRIER"/>
    <property type="match status" value="1"/>
</dbReference>
<dbReference type="FunFam" id="3.40.50.12780:FF:000012">
    <property type="entry name" value="Non-ribosomal peptide synthetase"/>
    <property type="match status" value="1"/>
</dbReference>
<dbReference type="SUPFAM" id="SSF56801">
    <property type="entry name" value="Acetyl-CoA synthetase-like"/>
    <property type="match status" value="1"/>
</dbReference>
<keyword evidence="4" id="KW-0597">Phosphoprotein</keyword>
<evidence type="ECO:0000256" key="5">
    <source>
        <dbReference type="ARBA" id="ARBA00022598"/>
    </source>
</evidence>
<dbReference type="NCBIfam" id="TIGR01733">
    <property type="entry name" value="AA-adenyl-dom"/>
    <property type="match status" value="1"/>
</dbReference>
<dbReference type="Pfam" id="PF00550">
    <property type="entry name" value="PP-binding"/>
    <property type="match status" value="1"/>
</dbReference>
<dbReference type="GO" id="GO:0043041">
    <property type="term" value="P:amino acid activation for nonribosomal peptide biosynthetic process"/>
    <property type="evidence" value="ECO:0007669"/>
    <property type="project" value="TreeGrafter"/>
</dbReference>
<dbReference type="Pfam" id="PF13193">
    <property type="entry name" value="AMP-binding_C"/>
    <property type="match status" value="1"/>
</dbReference>
<comment type="pathway">
    <text evidence="2">Siderophore biosynthesis.</text>
</comment>
<gene>
    <name evidence="7" type="ORF">SAMN05421779_106161</name>
</gene>
<dbReference type="CDD" id="cd19535">
    <property type="entry name" value="Cyc_NRPS"/>
    <property type="match status" value="1"/>
</dbReference>
<dbReference type="InterPro" id="IPR057737">
    <property type="entry name" value="Condensation_MtbB-like"/>
</dbReference>
<dbReference type="FunFam" id="3.30.559.30:FF:000006">
    <property type="entry name" value="Yersiniabactin polyketide/non-ribosomal peptide synthetase"/>
    <property type="match status" value="1"/>
</dbReference>
<name>A0A1N7P9H1_9PROT</name>
<dbReference type="GO" id="GO:0044550">
    <property type="term" value="P:secondary metabolite biosynthetic process"/>
    <property type="evidence" value="ECO:0007669"/>
    <property type="project" value="TreeGrafter"/>
</dbReference>
<dbReference type="PROSITE" id="PS00455">
    <property type="entry name" value="AMP_BINDING"/>
    <property type="match status" value="1"/>
</dbReference>
<dbReference type="Pfam" id="PF00501">
    <property type="entry name" value="AMP-binding"/>
    <property type="match status" value="1"/>
</dbReference>
<dbReference type="InterPro" id="IPR036736">
    <property type="entry name" value="ACP-like_sf"/>
</dbReference>
<keyword evidence="8" id="KW-1185">Reference proteome</keyword>
<dbReference type="SMART" id="SM00824">
    <property type="entry name" value="PKS_TE"/>
    <property type="match status" value="1"/>
</dbReference>
<dbReference type="Gene3D" id="1.10.1200.10">
    <property type="entry name" value="ACP-like"/>
    <property type="match status" value="1"/>
</dbReference>
<dbReference type="PANTHER" id="PTHR45527">
    <property type="entry name" value="NONRIBOSOMAL PEPTIDE SYNTHETASE"/>
    <property type="match status" value="1"/>
</dbReference>
<dbReference type="Gene3D" id="3.40.50.1820">
    <property type="entry name" value="alpha/beta hydrolase"/>
    <property type="match status" value="1"/>
</dbReference>
<sequence length="1323" mass="141821">MTVSSFPGLSAEQQSLLQKLLQAQGLAAPAAEAAAPAVVADDDRNAPFPLTDIQQAYWLGRLRGFELGGVASHGYQEYDCGALDIDRFTRALNQVIARHDMLRAVVGSDGLMRVLPEVPPYQLMVEDLRDLSDSEQQGILAELRAELSHQVPDPSQWPLLSIRLTLLGDQRTRVHFSCDAIIADVYSVFLCLDELGQLYRDPQTVLPPLAYSFRDYVQTLKAAEQTAGFATARAYWLERLDSLSPAPDLPLLDHAPAQPLFRRRTLMLPPAQWEAIRQGCAARGLTPSLLLLAAYAEVLRLWSRSPTFTLNMTIFNRPPLHPDIERIVGDFTSTILLDGGAPLAGEGFAARACRLQRQFWDDFAHSAFSGVRVLQHLSQNQRGTAAMPVVFTSALGTGDVGQALDTGNSLLGRPHYSITQTPQVWIDHQVFEVDGGLGVNWDVVEGLFAPGVIEAMFAAYHQLLQGLAEGSALWEAVQPVVLPADQQAERAAVNATAADLGPDELLHRPLLAQALRTPDAVALITPHQSLTYGEMAGLALGLAGQLSPLCQKQGPHVPLVAVALPKGWEQVVAVLAVHLAGAAYVPLDPDLPPARRAVVLAEAAPVAVITSAALAAQDWSGLPLRLVDDARCLPLPAQVPHALQRPDDLAYVIFTSGSTGTPKGVMMDHRAVLNTVRDINQRHGVGPQDAVFALSSLSFDLSVYDIFGPLACGGRLVIPSPADLRNPQAWVSLLRQHPVTLWNSVPALWQMLVEYGAPIPAPRLAMLSGDWIPLDLPPKSQALLPETTLESLGGATEAAIWSIAGPVPLSPLPGWRSVPYGRPLRNQGFHVLRDDFSECPRHVPGQLFISGVGLAQGYWNDRERTAAQFVTNPHTGERLYRTGDLGRWREGGVIEFLGREDHQVKIAGHRIELGDIEAALIRHPAVAQAVVDAVGETPARRRLAAFVVPCDPAQPPLLADLRTHLAALLPAYMVPGLYALIDAVPLSANGKLDRRRLPVIATEDKENDDTSELSGVEQRLAAAWQAVLGTSVNARSDNFFEIGGNSLLAVRLVNHLRTRCALDLPLRTVFGAPRLGEMAGHLVPLAVAADRTPLCLSAGQDGVPVYCLGDTLADTQAFADLAAVWQGRSALWAVPATMAAGETAAAVWQATVDELAAAIVRHADGGPLMLMGFSAGGLLAWDLAAVLRQQGVRVEQVVLVDSQPLPPDRFSDPQAVQALIRAATGQPDDSLAGTLGDALAAAASAALPPLAVPVTLVLADAEADSDARAACWQARSRAGLTLCRASGGHFDCLRAPQVAGWEPTLRHHLDEAPAPSRHEGVPA</sequence>
<dbReference type="InterPro" id="IPR020802">
    <property type="entry name" value="TesA-like"/>
</dbReference>
<dbReference type="PROSITE" id="PS00012">
    <property type="entry name" value="PHOSPHOPANTETHEINE"/>
    <property type="match status" value="1"/>
</dbReference>
<dbReference type="InterPro" id="IPR020806">
    <property type="entry name" value="PKS_PP-bd"/>
</dbReference>
<protein>
    <submittedName>
        <fullName evidence="7">Yersiniabactin nonribosomal peptide/polyketide synthase</fullName>
    </submittedName>
</protein>
<evidence type="ECO:0000259" key="6">
    <source>
        <dbReference type="PROSITE" id="PS50075"/>
    </source>
</evidence>
<dbReference type="GO" id="GO:0005737">
    <property type="term" value="C:cytoplasm"/>
    <property type="evidence" value="ECO:0007669"/>
    <property type="project" value="TreeGrafter"/>
</dbReference>
<dbReference type="InterPro" id="IPR009081">
    <property type="entry name" value="PP-bd_ACP"/>
</dbReference>
<dbReference type="Proteomes" id="UP000185678">
    <property type="component" value="Unassembled WGS sequence"/>
</dbReference>
<dbReference type="Pfam" id="PF00668">
    <property type="entry name" value="Condensation"/>
    <property type="match status" value="1"/>
</dbReference>
<reference evidence="7 8" key="1">
    <citation type="submission" date="2017-01" db="EMBL/GenBank/DDBJ databases">
        <authorList>
            <person name="Mah S.A."/>
            <person name="Swanson W.J."/>
            <person name="Moy G.W."/>
            <person name="Vacquier V.D."/>
        </authorList>
    </citation>
    <scope>NUCLEOTIDE SEQUENCE [LARGE SCALE GENOMIC DNA]</scope>
    <source>
        <strain evidence="7 8">DSM 11589</strain>
    </source>
</reference>
<dbReference type="PANTHER" id="PTHR45527:SF10">
    <property type="entry name" value="PYOCHELIN SYNTHASE PCHF"/>
    <property type="match status" value="1"/>
</dbReference>
<evidence type="ECO:0000256" key="2">
    <source>
        <dbReference type="ARBA" id="ARBA00004924"/>
    </source>
</evidence>
<dbReference type="InterPro" id="IPR010071">
    <property type="entry name" value="AA_adenyl_dom"/>
</dbReference>
<dbReference type="GO" id="GO:0016874">
    <property type="term" value="F:ligase activity"/>
    <property type="evidence" value="ECO:0007669"/>
    <property type="project" value="UniProtKB-KW"/>
</dbReference>
<dbReference type="Gene3D" id="3.30.559.10">
    <property type="entry name" value="Chloramphenicol acetyltransferase-like domain"/>
    <property type="match status" value="1"/>
</dbReference>
<dbReference type="InterPro" id="IPR045851">
    <property type="entry name" value="AMP-bd_C_sf"/>
</dbReference>
<dbReference type="STRING" id="80876.SAMN05421779_106161"/>
<dbReference type="Gene3D" id="3.30.300.30">
    <property type="match status" value="1"/>
</dbReference>
<dbReference type="SMART" id="SM00823">
    <property type="entry name" value="PKS_PP"/>
    <property type="match status" value="1"/>
</dbReference>
<evidence type="ECO:0000313" key="8">
    <source>
        <dbReference type="Proteomes" id="UP000185678"/>
    </source>
</evidence>
<dbReference type="SUPFAM" id="SSF52777">
    <property type="entry name" value="CoA-dependent acyltransferases"/>
    <property type="match status" value="2"/>
</dbReference>